<protein>
    <submittedName>
        <fullName evidence="1">Uncharacterized protein</fullName>
    </submittedName>
</protein>
<dbReference type="Proteomes" id="UP001201262">
    <property type="component" value="Unassembled WGS sequence"/>
</dbReference>
<reference evidence="1" key="1">
    <citation type="submission" date="2021-12" db="EMBL/GenBank/DDBJ databases">
        <title>Convergent genome expansion in fungi linked to evolution of root-endophyte symbiosis.</title>
        <authorList>
            <consortium name="DOE Joint Genome Institute"/>
            <person name="Ke Y.-H."/>
            <person name="Bonito G."/>
            <person name="Liao H.-L."/>
            <person name="Looney B."/>
            <person name="Rojas-Flechas A."/>
            <person name="Nash J."/>
            <person name="Hameed K."/>
            <person name="Schadt C."/>
            <person name="Martin F."/>
            <person name="Crous P.W."/>
            <person name="Miettinen O."/>
            <person name="Magnuson J.K."/>
            <person name="Labbe J."/>
            <person name="Jacobson D."/>
            <person name="Doktycz M.J."/>
            <person name="Veneault-Fourrey C."/>
            <person name="Kuo A."/>
            <person name="Mondo S."/>
            <person name="Calhoun S."/>
            <person name="Riley R."/>
            <person name="Ohm R."/>
            <person name="LaButti K."/>
            <person name="Andreopoulos B."/>
            <person name="Pangilinan J."/>
            <person name="Nolan M."/>
            <person name="Tritt A."/>
            <person name="Clum A."/>
            <person name="Lipzen A."/>
            <person name="Daum C."/>
            <person name="Barry K."/>
            <person name="Grigoriev I.V."/>
            <person name="Vilgalys R."/>
        </authorList>
    </citation>
    <scope>NUCLEOTIDE SEQUENCE</scope>
    <source>
        <strain evidence="1">PMI_201</strain>
    </source>
</reference>
<dbReference type="InterPro" id="IPR002347">
    <property type="entry name" value="SDR_fam"/>
</dbReference>
<organism evidence="1 2">
    <name type="scientific">Talaromyces proteolyticus</name>
    <dbReference type="NCBI Taxonomy" id="1131652"/>
    <lineage>
        <taxon>Eukaryota</taxon>
        <taxon>Fungi</taxon>
        <taxon>Dikarya</taxon>
        <taxon>Ascomycota</taxon>
        <taxon>Pezizomycotina</taxon>
        <taxon>Eurotiomycetes</taxon>
        <taxon>Eurotiomycetidae</taxon>
        <taxon>Eurotiales</taxon>
        <taxon>Trichocomaceae</taxon>
        <taxon>Talaromyces</taxon>
        <taxon>Talaromyces sect. Bacilispori</taxon>
    </lineage>
</organism>
<dbReference type="InterPro" id="IPR036291">
    <property type="entry name" value="NAD(P)-bd_dom_sf"/>
</dbReference>
<dbReference type="AlphaFoldDB" id="A0AAD4KLH3"/>
<proteinExistence type="predicted"/>
<dbReference type="Pfam" id="PF00106">
    <property type="entry name" value="adh_short"/>
    <property type="match status" value="1"/>
</dbReference>
<keyword evidence="2" id="KW-1185">Reference proteome</keyword>
<dbReference type="GeneID" id="70251315"/>
<dbReference type="RefSeq" id="XP_046067319.1">
    <property type="nucleotide sequence ID" value="XM_046221028.1"/>
</dbReference>
<dbReference type="SUPFAM" id="SSF51735">
    <property type="entry name" value="NAD(P)-binding Rossmann-fold domains"/>
    <property type="match status" value="1"/>
</dbReference>
<comment type="caution">
    <text evidence="1">The sequence shown here is derived from an EMBL/GenBank/DDBJ whole genome shotgun (WGS) entry which is preliminary data.</text>
</comment>
<name>A0AAD4KLH3_9EURO</name>
<sequence length="66" mass="6911">MSNLSTLSNVTLIPTDVTDTSSINATVTVVEKATGGRLDYLVNNAGIAICQPLLGVNIVDAKKYCL</sequence>
<evidence type="ECO:0000313" key="2">
    <source>
        <dbReference type="Proteomes" id="UP001201262"/>
    </source>
</evidence>
<dbReference type="Gene3D" id="3.40.50.720">
    <property type="entry name" value="NAD(P)-binding Rossmann-like Domain"/>
    <property type="match status" value="1"/>
</dbReference>
<dbReference type="EMBL" id="JAJTJA010000012">
    <property type="protein sequence ID" value="KAH8691227.1"/>
    <property type="molecule type" value="Genomic_DNA"/>
</dbReference>
<evidence type="ECO:0000313" key="1">
    <source>
        <dbReference type="EMBL" id="KAH8691227.1"/>
    </source>
</evidence>
<gene>
    <name evidence="1" type="ORF">BGW36DRAFT_431783</name>
</gene>
<accession>A0AAD4KLH3</accession>